<dbReference type="AlphaFoldDB" id="A0A0L7R8M3"/>
<dbReference type="Proteomes" id="UP000053825">
    <property type="component" value="Unassembled WGS sequence"/>
</dbReference>
<dbReference type="EMBL" id="KQ414632">
    <property type="protein sequence ID" value="KOC67220.1"/>
    <property type="molecule type" value="Genomic_DNA"/>
</dbReference>
<keyword evidence="2" id="KW-1185">Reference proteome</keyword>
<organism evidence="1 2">
    <name type="scientific">Habropoda laboriosa</name>
    <dbReference type="NCBI Taxonomy" id="597456"/>
    <lineage>
        <taxon>Eukaryota</taxon>
        <taxon>Metazoa</taxon>
        <taxon>Ecdysozoa</taxon>
        <taxon>Arthropoda</taxon>
        <taxon>Hexapoda</taxon>
        <taxon>Insecta</taxon>
        <taxon>Pterygota</taxon>
        <taxon>Neoptera</taxon>
        <taxon>Endopterygota</taxon>
        <taxon>Hymenoptera</taxon>
        <taxon>Apocrita</taxon>
        <taxon>Aculeata</taxon>
        <taxon>Apoidea</taxon>
        <taxon>Anthophila</taxon>
        <taxon>Apidae</taxon>
        <taxon>Habropoda</taxon>
    </lineage>
</organism>
<proteinExistence type="predicted"/>
<gene>
    <name evidence="1" type="ORF">WH47_11877</name>
</gene>
<evidence type="ECO:0000313" key="2">
    <source>
        <dbReference type="Proteomes" id="UP000053825"/>
    </source>
</evidence>
<reference evidence="1 2" key="1">
    <citation type="submission" date="2015-07" db="EMBL/GenBank/DDBJ databases">
        <title>The genome of Habropoda laboriosa.</title>
        <authorList>
            <person name="Pan H."/>
            <person name="Kapheim K."/>
        </authorList>
    </citation>
    <scope>NUCLEOTIDE SEQUENCE [LARGE SCALE GENOMIC DNA]</scope>
    <source>
        <strain evidence="1">0110345459</strain>
    </source>
</reference>
<sequence length="55" mass="6256">MKSNETRLQRASFSITLPQCQKLLSRTQKLTHSRNDAGWGKTALNRLLLDNTTVL</sequence>
<protein>
    <submittedName>
        <fullName evidence="1">Uncharacterized protein</fullName>
    </submittedName>
</protein>
<name>A0A0L7R8M3_9HYME</name>
<evidence type="ECO:0000313" key="1">
    <source>
        <dbReference type="EMBL" id="KOC67220.1"/>
    </source>
</evidence>
<accession>A0A0L7R8M3</accession>